<evidence type="ECO:0000313" key="3">
    <source>
        <dbReference type="Proteomes" id="UP001630127"/>
    </source>
</evidence>
<evidence type="ECO:0000313" key="2">
    <source>
        <dbReference type="EMBL" id="KAL3537846.1"/>
    </source>
</evidence>
<protein>
    <submittedName>
        <fullName evidence="2">Uncharacterized protein</fullName>
    </submittedName>
</protein>
<feature type="compositionally biased region" description="Basic and acidic residues" evidence="1">
    <location>
        <begin position="8"/>
        <end position="19"/>
    </location>
</feature>
<proteinExistence type="predicted"/>
<comment type="caution">
    <text evidence="2">The sequence shown here is derived from an EMBL/GenBank/DDBJ whole genome shotgun (WGS) entry which is preliminary data.</text>
</comment>
<organism evidence="2 3">
    <name type="scientific">Cinchona calisaya</name>
    <dbReference type="NCBI Taxonomy" id="153742"/>
    <lineage>
        <taxon>Eukaryota</taxon>
        <taxon>Viridiplantae</taxon>
        <taxon>Streptophyta</taxon>
        <taxon>Embryophyta</taxon>
        <taxon>Tracheophyta</taxon>
        <taxon>Spermatophyta</taxon>
        <taxon>Magnoliopsida</taxon>
        <taxon>eudicotyledons</taxon>
        <taxon>Gunneridae</taxon>
        <taxon>Pentapetalae</taxon>
        <taxon>asterids</taxon>
        <taxon>lamiids</taxon>
        <taxon>Gentianales</taxon>
        <taxon>Rubiaceae</taxon>
        <taxon>Cinchonoideae</taxon>
        <taxon>Cinchoneae</taxon>
        <taxon>Cinchona</taxon>
    </lineage>
</organism>
<sequence length="119" mass="13032">MMECNGIDGRELPAHKSDDSLVPVAYNRNDSRYIASSPEPVYRSTPVAQTHFGPIAIYVRTAPREVDPVSNQVFDQGTGEFPTTAVRVPGLCARNSPVEANELTSKSPDDGNSDEIRHF</sequence>
<evidence type="ECO:0000256" key="1">
    <source>
        <dbReference type="SAM" id="MobiDB-lite"/>
    </source>
</evidence>
<feature type="region of interest" description="Disordered" evidence="1">
    <location>
        <begin position="1"/>
        <end position="20"/>
    </location>
</feature>
<reference evidence="2 3" key="1">
    <citation type="submission" date="2024-11" db="EMBL/GenBank/DDBJ databases">
        <title>A near-complete genome assembly of Cinchona calisaya.</title>
        <authorList>
            <person name="Lian D.C."/>
            <person name="Zhao X.W."/>
            <person name="Wei L."/>
        </authorList>
    </citation>
    <scope>NUCLEOTIDE SEQUENCE [LARGE SCALE GENOMIC DNA]</scope>
    <source>
        <tissue evidence="2">Nenye</tissue>
    </source>
</reference>
<keyword evidence="3" id="KW-1185">Reference proteome</keyword>
<gene>
    <name evidence="2" type="ORF">ACH5RR_001212</name>
</gene>
<accession>A0ABD3B3C8</accession>
<dbReference type="AlphaFoldDB" id="A0ABD3B3C8"/>
<name>A0ABD3B3C8_9GENT</name>
<dbReference type="Proteomes" id="UP001630127">
    <property type="component" value="Unassembled WGS sequence"/>
</dbReference>
<feature type="region of interest" description="Disordered" evidence="1">
    <location>
        <begin position="96"/>
        <end position="119"/>
    </location>
</feature>
<dbReference type="EMBL" id="JBJUIK010000001">
    <property type="protein sequence ID" value="KAL3537846.1"/>
    <property type="molecule type" value="Genomic_DNA"/>
</dbReference>